<organism evidence="5 6">
    <name type="scientific">Clavibacter sepedonicus</name>
    <name type="common">Clavibacter michiganensis subsp. sepedonicus</name>
    <dbReference type="NCBI Taxonomy" id="31964"/>
    <lineage>
        <taxon>Bacteria</taxon>
        <taxon>Bacillati</taxon>
        <taxon>Actinomycetota</taxon>
        <taxon>Actinomycetes</taxon>
        <taxon>Micrococcales</taxon>
        <taxon>Microbacteriaceae</taxon>
        <taxon>Clavibacter</taxon>
    </lineage>
</organism>
<dbReference type="InterPro" id="IPR001322">
    <property type="entry name" value="Lamin_tail_dom"/>
</dbReference>
<evidence type="ECO:0000256" key="1">
    <source>
        <dbReference type="SAM" id="MobiDB-lite"/>
    </source>
</evidence>
<dbReference type="InterPro" id="IPR036415">
    <property type="entry name" value="Lamin_tail_dom_sf"/>
</dbReference>
<feature type="compositionally biased region" description="Basic and acidic residues" evidence="1">
    <location>
        <begin position="225"/>
        <end position="242"/>
    </location>
</feature>
<proteinExistence type="predicted"/>
<dbReference type="eggNOG" id="COG3204">
    <property type="taxonomic scope" value="Bacteria"/>
</dbReference>
<dbReference type="KEGG" id="cms:CMS2039"/>
<evidence type="ECO:0000256" key="2">
    <source>
        <dbReference type="SAM" id="Phobius"/>
    </source>
</evidence>
<dbReference type="OrthoDB" id="5380360at2"/>
<evidence type="ECO:0000313" key="5">
    <source>
        <dbReference type="EMBL" id="CAQ02135.1"/>
    </source>
</evidence>
<dbReference type="Pfam" id="PF13449">
    <property type="entry name" value="Phytase-like"/>
    <property type="match status" value="1"/>
</dbReference>
<feature type="domain" description="LTD" evidence="4">
    <location>
        <begin position="25"/>
        <end position="132"/>
    </location>
</feature>
<gene>
    <name evidence="5" type="ordered locus">CMS2039</name>
</gene>
<dbReference type="EMBL" id="AM849034">
    <property type="protein sequence ID" value="CAQ02135.1"/>
    <property type="molecule type" value="Genomic_DNA"/>
</dbReference>
<dbReference type="SUPFAM" id="SSF74853">
    <property type="entry name" value="Lamin A/C globular tail domain"/>
    <property type="match status" value="1"/>
</dbReference>
<dbReference type="Gene3D" id="2.60.40.1260">
    <property type="entry name" value="Lamin Tail domain"/>
    <property type="match status" value="1"/>
</dbReference>
<dbReference type="Proteomes" id="UP000001318">
    <property type="component" value="Chromosome"/>
</dbReference>
<feature type="region of interest" description="Disordered" evidence="1">
    <location>
        <begin position="223"/>
        <end position="252"/>
    </location>
</feature>
<reference evidence="5 6" key="1">
    <citation type="journal article" date="2008" name="J. Bacteriol.">
        <title>Genome of the actinomycete plant pathogen Clavibacter michiganensis subsp. sepedonicus suggests recent niche adaptation.</title>
        <authorList>
            <person name="Bentley S.D."/>
            <person name="Corton C."/>
            <person name="Brown S.E."/>
            <person name="Barron A."/>
            <person name="Clark L."/>
            <person name="Doggett J."/>
            <person name="Harris B."/>
            <person name="Ormond D."/>
            <person name="Quail M.A."/>
            <person name="May G."/>
            <person name="Francis D."/>
            <person name="Knudson D."/>
            <person name="Parkhill J."/>
            <person name="Ishimaru C.A."/>
        </authorList>
    </citation>
    <scope>NUCLEOTIDE SEQUENCE [LARGE SCALE GENOMIC DNA]</scope>
    <source>
        <strain evidence="6">ATCC 33113 / DSM 20744 / JCM 9667 / LMG 2889 / ICMP 2535 / C-1</strain>
    </source>
</reference>
<keyword evidence="2" id="KW-0472">Membrane</keyword>
<feature type="transmembrane region" description="Helical" evidence="2">
    <location>
        <begin position="515"/>
        <end position="536"/>
    </location>
</feature>
<dbReference type="STRING" id="31964.CMS2039"/>
<keyword evidence="2" id="KW-0812">Transmembrane</keyword>
<dbReference type="GeneID" id="29470598"/>
<protein>
    <submittedName>
        <fullName evidence="5">Sortase-sorted surface protein</fullName>
    </submittedName>
</protein>
<dbReference type="HOGENOM" id="CLU_027057_1_0_11"/>
<dbReference type="RefSeq" id="WP_012299361.1">
    <property type="nucleotide sequence ID" value="NC_010407.1"/>
</dbReference>
<dbReference type="InterPro" id="IPR027372">
    <property type="entry name" value="Phytase-like_dom"/>
</dbReference>
<sequence length="542" mass="55432">MTSTVTRLTTLAAALAFATVGAVGIPAAHAATPTSSVRINEIESDGGDPGDWVELTDAGTATADLGGYVLTDDDPTHRYVIPGGTRVEPGRFLVIEEAANRSSGFDFGLGSADSVRLLAPDGTVIDEHSWTHHSPTTLGRIPDGTGSFGDTARATKGAPNAAPLPLATRPWPGSPALTPVDSTAAFTGSLSGLDIEPSGTAAPGVLWGVENDAGTLYRLLAQPDGSRRSDPSPAWRDGRTLRFPDGTGTVDAEGVTVAHDSSAGGVYVASERDEDRPTVSRPSVLRYDVSGPATTLAATDEWDLADDLPGLGANSGPEGVTWIPDAFLTAHRFVDARTGRAYRPSDYPGHGGGLFLVGVEGTASVYAYALMPGGTHALIATIPTPFAVVADVQFDRDLGAMWVACDDACAGRTALYTIDASGVFAREAAFEAPADADPALQDEGFAIDTVATCVNGSRATYYADGADTDGHSLRRGSYRCASRAAPASRDPGARGAGGSPGLLAKTGGPAADAGMTALGALLVVLGAGAMCVARVLRRRVAV</sequence>
<keyword evidence="6" id="KW-1185">Reference proteome</keyword>
<feature type="signal peptide" evidence="3">
    <location>
        <begin position="1"/>
        <end position="30"/>
    </location>
</feature>
<keyword evidence="3" id="KW-0732">Signal</keyword>
<evidence type="ECO:0000313" key="6">
    <source>
        <dbReference type="Proteomes" id="UP000001318"/>
    </source>
</evidence>
<dbReference type="Pfam" id="PF00932">
    <property type="entry name" value="LTD"/>
    <property type="match status" value="1"/>
</dbReference>
<dbReference type="PROSITE" id="PS51841">
    <property type="entry name" value="LTD"/>
    <property type="match status" value="1"/>
</dbReference>
<name>B0REW9_CLASE</name>
<evidence type="ECO:0000256" key="3">
    <source>
        <dbReference type="SAM" id="SignalP"/>
    </source>
</evidence>
<feature type="chain" id="PRO_5030165253" evidence="3">
    <location>
        <begin position="31"/>
        <end position="542"/>
    </location>
</feature>
<dbReference type="AlphaFoldDB" id="B0REW9"/>
<keyword evidence="2" id="KW-1133">Transmembrane helix</keyword>
<evidence type="ECO:0000259" key="4">
    <source>
        <dbReference type="PROSITE" id="PS51841"/>
    </source>
</evidence>
<accession>B0REW9</accession>